<evidence type="ECO:0000313" key="3">
    <source>
        <dbReference type="EMBL" id="GAA1960442.1"/>
    </source>
</evidence>
<accession>A0ABP5CC81</accession>
<evidence type="ECO:0008006" key="5">
    <source>
        <dbReference type="Google" id="ProtNLM"/>
    </source>
</evidence>
<keyword evidence="4" id="KW-1185">Reference proteome</keyword>
<sequence>MSDQLPPAPPPPPDSPNQPPYGQPPYGQPGNPYGQQPGYPRYPGGGDPYAGMRIEPQLQLDVHGLRDQKRWTVLIRLILAIPQLIIAYFLMVAGFFVIIVGWFAALFTGRLPEGIRDFLIGVLRYQVRVHGYVLLLVDEYPPFMFFDAPGYPIQIEVPAATALNPAAVLFRIILMIPAWVLSVIVMEGWGVIAFFVWVIMLFKGRQPEPVFGATSAALRFETRFLGYAGMLTPTYPKGLFGEVPGAAERVSPTRPLLLSSGARVLLIIMIVLGAIAWIWSGSWNNGSWNMNDSQGPAHSVSQPR</sequence>
<reference evidence="4" key="1">
    <citation type="journal article" date="2019" name="Int. J. Syst. Evol. Microbiol.">
        <title>The Global Catalogue of Microorganisms (GCM) 10K type strain sequencing project: providing services to taxonomists for standard genome sequencing and annotation.</title>
        <authorList>
            <consortium name="The Broad Institute Genomics Platform"/>
            <consortium name="The Broad Institute Genome Sequencing Center for Infectious Disease"/>
            <person name="Wu L."/>
            <person name="Ma J."/>
        </authorList>
    </citation>
    <scope>NUCLEOTIDE SEQUENCE [LARGE SCALE GENOMIC DNA]</scope>
    <source>
        <strain evidence="4">JCM 16013</strain>
    </source>
</reference>
<feature type="transmembrane region" description="Helical" evidence="2">
    <location>
        <begin position="172"/>
        <end position="202"/>
    </location>
</feature>
<dbReference type="Proteomes" id="UP001499854">
    <property type="component" value="Unassembled WGS sequence"/>
</dbReference>
<dbReference type="EMBL" id="BAAAQM010000006">
    <property type="protein sequence ID" value="GAA1960442.1"/>
    <property type="molecule type" value="Genomic_DNA"/>
</dbReference>
<proteinExistence type="predicted"/>
<dbReference type="Pfam" id="PF14333">
    <property type="entry name" value="DUF4389"/>
    <property type="match status" value="2"/>
</dbReference>
<protein>
    <recommendedName>
        <fullName evidence="5">DUF4389 domain-containing protein</fullName>
    </recommendedName>
</protein>
<feature type="region of interest" description="Disordered" evidence="1">
    <location>
        <begin position="1"/>
        <end position="41"/>
    </location>
</feature>
<name>A0ABP5CC81_9ACTN</name>
<dbReference type="InterPro" id="IPR025498">
    <property type="entry name" value="DUF4389"/>
</dbReference>
<dbReference type="RefSeq" id="WP_344656301.1">
    <property type="nucleotide sequence ID" value="NZ_BAAAQM010000006.1"/>
</dbReference>
<evidence type="ECO:0000256" key="2">
    <source>
        <dbReference type="SAM" id="Phobius"/>
    </source>
</evidence>
<feature type="transmembrane region" description="Helical" evidence="2">
    <location>
        <begin position="256"/>
        <end position="279"/>
    </location>
</feature>
<keyword evidence="2" id="KW-0472">Membrane</keyword>
<feature type="transmembrane region" description="Helical" evidence="2">
    <location>
        <begin position="73"/>
        <end position="104"/>
    </location>
</feature>
<feature type="compositionally biased region" description="Low complexity" evidence="1">
    <location>
        <begin position="28"/>
        <end position="41"/>
    </location>
</feature>
<evidence type="ECO:0000256" key="1">
    <source>
        <dbReference type="SAM" id="MobiDB-lite"/>
    </source>
</evidence>
<feature type="compositionally biased region" description="Pro residues" evidence="1">
    <location>
        <begin position="1"/>
        <end position="27"/>
    </location>
</feature>
<evidence type="ECO:0000313" key="4">
    <source>
        <dbReference type="Proteomes" id="UP001499854"/>
    </source>
</evidence>
<keyword evidence="2" id="KW-0812">Transmembrane</keyword>
<gene>
    <name evidence="3" type="ORF">GCM10009838_16100</name>
</gene>
<comment type="caution">
    <text evidence="3">The sequence shown here is derived from an EMBL/GenBank/DDBJ whole genome shotgun (WGS) entry which is preliminary data.</text>
</comment>
<organism evidence="3 4">
    <name type="scientific">Catenulispora subtropica</name>
    <dbReference type="NCBI Taxonomy" id="450798"/>
    <lineage>
        <taxon>Bacteria</taxon>
        <taxon>Bacillati</taxon>
        <taxon>Actinomycetota</taxon>
        <taxon>Actinomycetes</taxon>
        <taxon>Catenulisporales</taxon>
        <taxon>Catenulisporaceae</taxon>
        <taxon>Catenulispora</taxon>
    </lineage>
</organism>
<keyword evidence="2" id="KW-1133">Transmembrane helix</keyword>